<evidence type="ECO:0000256" key="4">
    <source>
        <dbReference type="ARBA" id="ARBA00022723"/>
    </source>
</evidence>
<keyword evidence="13" id="KW-1185">Reference proteome</keyword>
<dbReference type="GO" id="GO:0046872">
    <property type="term" value="F:metal ion binding"/>
    <property type="evidence" value="ECO:0007669"/>
    <property type="project" value="UniProtKB-KW"/>
</dbReference>
<keyword evidence="6 12" id="KW-0695">RNA-directed DNA polymerase</keyword>
<protein>
    <recommendedName>
        <fullName evidence="1">RNA-directed DNA polymerase</fullName>
        <ecNumber evidence="1">2.7.7.49</ecNumber>
    </recommendedName>
</protein>
<evidence type="ECO:0000259" key="11">
    <source>
        <dbReference type="PROSITE" id="PS50878"/>
    </source>
</evidence>
<reference evidence="12 13" key="1">
    <citation type="submission" date="2020-09" db="EMBL/GenBank/DDBJ databases">
        <title>Draft genome of Gelidibacter salicanalis PAMC21136.</title>
        <authorList>
            <person name="Park H."/>
        </authorList>
    </citation>
    <scope>NUCLEOTIDE SEQUENCE [LARGE SCALE GENOMIC DNA]</scope>
    <source>
        <strain evidence="12 13">PAMC21136</strain>
    </source>
</reference>
<evidence type="ECO:0000256" key="9">
    <source>
        <dbReference type="ARBA" id="ARBA00048173"/>
    </source>
</evidence>
<dbReference type="InterPro" id="IPR030931">
    <property type="entry name" value="Group_II_RT_mat"/>
</dbReference>
<evidence type="ECO:0000256" key="2">
    <source>
        <dbReference type="ARBA" id="ARBA00022679"/>
    </source>
</evidence>
<evidence type="ECO:0000256" key="3">
    <source>
        <dbReference type="ARBA" id="ARBA00022695"/>
    </source>
</evidence>
<evidence type="ECO:0000313" key="12">
    <source>
        <dbReference type="EMBL" id="MBJ7880463.1"/>
    </source>
</evidence>
<evidence type="ECO:0000313" key="13">
    <source>
        <dbReference type="Proteomes" id="UP000662373"/>
    </source>
</evidence>
<keyword evidence="3 12" id="KW-0548">Nucleotidyltransferase</keyword>
<evidence type="ECO:0000256" key="10">
    <source>
        <dbReference type="SAM" id="MobiDB-lite"/>
    </source>
</evidence>
<dbReference type="GO" id="GO:0003723">
    <property type="term" value="F:RNA binding"/>
    <property type="evidence" value="ECO:0007669"/>
    <property type="project" value="InterPro"/>
</dbReference>
<evidence type="ECO:0000256" key="1">
    <source>
        <dbReference type="ARBA" id="ARBA00012493"/>
    </source>
</evidence>
<dbReference type="GO" id="GO:0051607">
    <property type="term" value="P:defense response to virus"/>
    <property type="evidence" value="ECO:0007669"/>
    <property type="project" value="UniProtKB-KW"/>
</dbReference>
<dbReference type="Gene3D" id="3.30.70.270">
    <property type="match status" value="1"/>
</dbReference>
<dbReference type="EC" id="2.7.7.49" evidence="1"/>
<organism evidence="12 13">
    <name type="scientific">Gelidibacter salicanalis</name>
    <dbReference type="NCBI Taxonomy" id="291193"/>
    <lineage>
        <taxon>Bacteria</taxon>
        <taxon>Pseudomonadati</taxon>
        <taxon>Bacteroidota</taxon>
        <taxon>Flavobacteriia</taxon>
        <taxon>Flavobacteriales</taxon>
        <taxon>Flavobacteriaceae</taxon>
        <taxon>Gelidibacter</taxon>
    </lineage>
</organism>
<dbReference type="Proteomes" id="UP000662373">
    <property type="component" value="Unassembled WGS sequence"/>
</dbReference>
<dbReference type="InterPro" id="IPR013597">
    <property type="entry name" value="Mat_intron_G2"/>
</dbReference>
<keyword evidence="7" id="KW-0051">Antiviral defense</keyword>
<keyword evidence="2 12" id="KW-0808">Transferase</keyword>
<keyword evidence="4" id="KW-0479">Metal-binding</keyword>
<dbReference type="PANTHER" id="PTHR34047">
    <property type="entry name" value="NUCLEAR INTRON MATURASE 1, MITOCHONDRIAL-RELATED"/>
    <property type="match status" value="1"/>
</dbReference>
<evidence type="ECO:0000256" key="6">
    <source>
        <dbReference type="ARBA" id="ARBA00022918"/>
    </source>
</evidence>
<feature type="region of interest" description="Disordered" evidence="10">
    <location>
        <begin position="1"/>
        <end position="22"/>
    </location>
</feature>
<evidence type="ECO:0000256" key="8">
    <source>
        <dbReference type="ARBA" id="ARBA00034120"/>
    </source>
</evidence>
<dbReference type="CDD" id="cd01651">
    <property type="entry name" value="RT_G2_intron"/>
    <property type="match status" value="1"/>
</dbReference>
<dbReference type="InterPro" id="IPR000123">
    <property type="entry name" value="Reverse_transcriptase_msDNA"/>
</dbReference>
<dbReference type="EMBL" id="JAEHJZ010000013">
    <property type="protein sequence ID" value="MBJ7880463.1"/>
    <property type="molecule type" value="Genomic_DNA"/>
</dbReference>
<dbReference type="AlphaFoldDB" id="A0A934KUJ1"/>
<dbReference type="InterPro" id="IPR043128">
    <property type="entry name" value="Rev_trsase/Diguanyl_cyclase"/>
</dbReference>
<dbReference type="GO" id="GO:0003964">
    <property type="term" value="F:RNA-directed DNA polymerase activity"/>
    <property type="evidence" value="ECO:0007669"/>
    <property type="project" value="UniProtKB-KW"/>
</dbReference>
<feature type="domain" description="Reverse transcriptase" evidence="11">
    <location>
        <begin position="94"/>
        <end position="320"/>
    </location>
</feature>
<dbReference type="Pfam" id="PF08388">
    <property type="entry name" value="GIIM"/>
    <property type="match status" value="1"/>
</dbReference>
<comment type="caution">
    <text evidence="12">The sequence shown here is derived from an EMBL/GenBank/DDBJ whole genome shotgun (WGS) entry which is preliminary data.</text>
</comment>
<dbReference type="PANTHER" id="PTHR34047:SF8">
    <property type="entry name" value="PROTEIN YKFC"/>
    <property type="match status" value="1"/>
</dbReference>
<sequence>MSGRTQKISKNETCPQKKGTTSEGYVTGQTFLWITENNLTDTDQLGDGMLEFILSPSNLNRAYQQVKRNKGSGGVDKMEVEPLKDYPVEHKDELIASILKGTYRPNPVRRVLVPKDNGQKRQLGIPTVVDRCIQQAIAQVLMPMYEPQFSDHSYGFRPRRNAHGTLRKCQAYITDGYKDAVDLDLEKFFDTVNHSKLIEILSRTVKDGRAVSLIHKYLNAGVQVGSKTRTSEEGVPQGGPLSPILSNIMLNEMDKELESREHKFVRFADDLLILCRSKRSAERTMSSMIHFIEDKLFLKVNREKSQTAHIGKVKFLGYSFYKSKGEGRLRIHPKSVTKMKAKIKELTFRSNGWGNARMKEALRQYITGWVNYFKLADIKKLLLRIDQWYRRRIRMVIWKHWKRVRTRVKNPIKLGVRKSKAWEWANTRKSYWHTANSFILKTTITTENLRKAGYVMLSNQYRKG</sequence>
<dbReference type="PRINTS" id="PR00866">
    <property type="entry name" value="RNADNAPOLMS"/>
</dbReference>
<comment type="catalytic activity">
    <reaction evidence="9">
        <text>DNA(n) + a 2'-deoxyribonucleoside 5'-triphosphate = DNA(n+1) + diphosphate</text>
        <dbReference type="Rhea" id="RHEA:22508"/>
        <dbReference type="Rhea" id="RHEA-COMP:17339"/>
        <dbReference type="Rhea" id="RHEA-COMP:17340"/>
        <dbReference type="ChEBI" id="CHEBI:33019"/>
        <dbReference type="ChEBI" id="CHEBI:61560"/>
        <dbReference type="ChEBI" id="CHEBI:173112"/>
        <dbReference type="EC" id="2.7.7.49"/>
    </reaction>
</comment>
<proteinExistence type="inferred from homology"/>
<dbReference type="InterPro" id="IPR051083">
    <property type="entry name" value="GrpII_Intron_Splice-Mob/Def"/>
</dbReference>
<dbReference type="Pfam" id="PF00078">
    <property type="entry name" value="RVT_1"/>
    <property type="match status" value="1"/>
</dbReference>
<accession>A0A934KUJ1</accession>
<evidence type="ECO:0000256" key="5">
    <source>
        <dbReference type="ARBA" id="ARBA00022842"/>
    </source>
</evidence>
<name>A0A934KUJ1_9FLAO</name>
<keyword evidence="5" id="KW-0460">Magnesium</keyword>
<dbReference type="InterPro" id="IPR000477">
    <property type="entry name" value="RT_dom"/>
</dbReference>
<dbReference type="InterPro" id="IPR043502">
    <property type="entry name" value="DNA/RNA_pol_sf"/>
</dbReference>
<comment type="similarity">
    <text evidence="8">Belongs to the bacterial reverse transcriptase family.</text>
</comment>
<evidence type="ECO:0000256" key="7">
    <source>
        <dbReference type="ARBA" id="ARBA00023118"/>
    </source>
</evidence>
<dbReference type="PROSITE" id="PS50878">
    <property type="entry name" value="RT_POL"/>
    <property type="match status" value="1"/>
</dbReference>
<dbReference type="SUPFAM" id="SSF56672">
    <property type="entry name" value="DNA/RNA polymerases"/>
    <property type="match status" value="1"/>
</dbReference>
<gene>
    <name evidence="12" type="primary">ltrA</name>
    <name evidence="12" type="ORF">JEM65_07340</name>
</gene>
<dbReference type="RefSeq" id="WP_199598302.1">
    <property type="nucleotide sequence ID" value="NZ_JAEHJZ010000013.1"/>
</dbReference>
<dbReference type="NCBIfam" id="TIGR04416">
    <property type="entry name" value="group_II_RT_mat"/>
    <property type="match status" value="1"/>
</dbReference>